<keyword evidence="1" id="KW-0812">Transmembrane</keyword>
<keyword evidence="1" id="KW-1133">Transmembrane helix</keyword>
<dbReference type="OrthoDB" id="4095901at2759"/>
<protein>
    <submittedName>
        <fullName evidence="2">Uncharacterized protein</fullName>
    </submittedName>
</protein>
<evidence type="ECO:0000313" key="2">
    <source>
        <dbReference type="EMBL" id="PSK35765.1"/>
    </source>
</evidence>
<dbReference type="RefSeq" id="XP_024712238.1">
    <property type="nucleotide sequence ID" value="XM_024859569.1"/>
</dbReference>
<accession>A0A2P7YIJ6</accession>
<comment type="caution">
    <text evidence="2">The sequence shown here is derived from an EMBL/GenBank/DDBJ whole genome shotgun (WGS) entry which is preliminary data.</text>
</comment>
<dbReference type="VEuPathDB" id="FungiDB:C7M61_004246"/>
<gene>
    <name evidence="2" type="ORF">C7M61_004246</name>
</gene>
<dbReference type="AlphaFoldDB" id="A0A2P7YIJ6"/>
<feature type="transmembrane region" description="Helical" evidence="1">
    <location>
        <begin position="154"/>
        <end position="171"/>
    </location>
</feature>
<evidence type="ECO:0000313" key="3">
    <source>
        <dbReference type="Proteomes" id="UP000241107"/>
    </source>
</evidence>
<evidence type="ECO:0000256" key="1">
    <source>
        <dbReference type="SAM" id="Phobius"/>
    </source>
</evidence>
<dbReference type="GeneID" id="36567634"/>
<keyword evidence="3" id="KW-1185">Reference proteome</keyword>
<reference evidence="2 3" key="1">
    <citation type="submission" date="2018-03" db="EMBL/GenBank/DDBJ databases">
        <title>Candida pseudohaemulonii genome assembly and annotation.</title>
        <authorList>
            <person name="Munoz J.F."/>
            <person name="Gade L.G."/>
            <person name="Chow N.A."/>
            <person name="Litvintseva A.P."/>
            <person name="Loparev V.N."/>
            <person name="Cuomo C.A."/>
        </authorList>
    </citation>
    <scope>NUCLEOTIDE SEQUENCE [LARGE SCALE GENOMIC DNA]</scope>
    <source>
        <strain evidence="2 3">B12108</strain>
    </source>
</reference>
<dbReference type="EMBL" id="PYFQ01000013">
    <property type="protein sequence ID" value="PSK35765.1"/>
    <property type="molecule type" value="Genomic_DNA"/>
</dbReference>
<organism evidence="2 3">
    <name type="scientific">Candidozyma pseudohaemuli</name>
    <dbReference type="NCBI Taxonomy" id="418784"/>
    <lineage>
        <taxon>Eukaryota</taxon>
        <taxon>Fungi</taxon>
        <taxon>Dikarya</taxon>
        <taxon>Ascomycota</taxon>
        <taxon>Saccharomycotina</taxon>
        <taxon>Pichiomycetes</taxon>
        <taxon>Metschnikowiaceae</taxon>
        <taxon>Candidozyma</taxon>
    </lineage>
</organism>
<proteinExistence type="predicted"/>
<name>A0A2P7YIJ6_9ASCO</name>
<dbReference type="Proteomes" id="UP000241107">
    <property type="component" value="Unassembled WGS sequence"/>
</dbReference>
<sequence>MEELQPPPHKPYIYDDYDEVSLFDCASIESPSLAASIFDELVFTNKLDLHKFLDDMATFHDCIDDKFTSMTKRIESLASDSLRHRQLLESSLSKSDAMLALLEVMRSEVDHCLQYIRPEEEPELKEVKVIPSPSPIYSSEYIDNYMKKNQNESSYKAIVAIVAMLLYVVFIRDRGE</sequence>
<keyword evidence="1" id="KW-0472">Membrane</keyword>